<dbReference type="STRING" id="915059.NH26_13845"/>
<reference evidence="6 7" key="1">
    <citation type="journal article" date="2012" name="Int. J. Syst. Evol. Microbiol.">
        <title>Flammeovirga pacifica sp. nov., isolated from deep-sea sediment.</title>
        <authorList>
            <person name="Xu H."/>
            <person name="Fu Y."/>
            <person name="Yang N."/>
            <person name="Ding Z."/>
            <person name="Lai Q."/>
            <person name="Zeng R."/>
        </authorList>
    </citation>
    <scope>NUCLEOTIDE SEQUENCE [LARGE SCALE GENOMIC DNA]</scope>
    <source>
        <strain evidence="7">DSM 24597 / LMG 26175 / WPAGA1</strain>
    </source>
</reference>
<dbReference type="Proteomes" id="UP000179797">
    <property type="component" value="Unassembled WGS sequence"/>
</dbReference>
<organism evidence="6 7">
    <name type="scientific">Flammeovirga pacifica</name>
    <dbReference type="NCBI Taxonomy" id="915059"/>
    <lineage>
        <taxon>Bacteria</taxon>
        <taxon>Pseudomonadati</taxon>
        <taxon>Bacteroidota</taxon>
        <taxon>Cytophagia</taxon>
        <taxon>Cytophagales</taxon>
        <taxon>Flammeovirgaceae</taxon>
        <taxon>Flammeovirga</taxon>
    </lineage>
</organism>
<dbReference type="InterPro" id="IPR013783">
    <property type="entry name" value="Ig-like_fold"/>
</dbReference>
<keyword evidence="2" id="KW-0238">DNA-binding</keyword>
<evidence type="ECO:0000256" key="3">
    <source>
        <dbReference type="ARBA" id="ARBA00023163"/>
    </source>
</evidence>
<keyword evidence="4" id="KW-1133">Transmembrane helix</keyword>
<name>A0A1S1Z294_FLAPC</name>
<keyword evidence="7" id="KW-1185">Reference proteome</keyword>
<feature type="transmembrane region" description="Helical" evidence="4">
    <location>
        <begin position="239"/>
        <end position="257"/>
    </location>
</feature>
<feature type="transmembrane region" description="Helical" evidence="4">
    <location>
        <begin position="264"/>
        <end position="284"/>
    </location>
</feature>
<dbReference type="PANTHER" id="PTHR43280:SF29">
    <property type="entry name" value="ARAC-FAMILY TRANSCRIPTIONAL REGULATOR"/>
    <property type="match status" value="1"/>
</dbReference>
<dbReference type="GO" id="GO:0043565">
    <property type="term" value="F:sequence-specific DNA binding"/>
    <property type="evidence" value="ECO:0007669"/>
    <property type="project" value="InterPro"/>
</dbReference>
<gene>
    <name evidence="6" type="ORF">NH26_13845</name>
</gene>
<evidence type="ECO:0000256" key="1">
    <source>
        <dbReference type="ARBA" id="ARBA00023015"/>
    </source>
</evidence>
<dbReference type="EMBL" id="JRYR02000001">
    <property type="protein sequence ID" value="OHX67347.1"/>
    <property type="molecule type" value="Genomic_DNA"/>
</dbReference>
<dbReference type="RefSeq" id="WP_071397174.1">
    <property type="nucleotide sequence ID" value="NZ_JRYR02000001.1"/>
</dbReference>
<dbReference type="InterPro" id="IPR020449">
    <property type="entry name" value="Tscrpt_reg_AraC-type_HTH"/>
</dbReference>
<dbReference type="PANTHER" id="PTHR43280">
    <property type="entry name" value="ARAC-FAMILY TRANSCRIPTIONAL REGULATOR"/>
    <property type="match status" value="1"/>
</dbReference>
<evidence type="ECO:0000313" key="6">
    <source>
        <dbReference type="EMBL" id="OHX67347.1"/>
    </source>
</evidence>
<keyword evidence="4" id="KW-0812">Transmembrane</keyword>
<feature type="transmembrane region" description="Helical" evidence="4">
    <location>
        <begin position="296"/>
        <end position="315"/>
    </location>
</feature>
<evidence type="ECO:0000256" key="2">
    <source>
        <dbReference type="ARBA" id="ARBA00023125"/>
    </source>
</evidence>
<dbReference type="GO" id="GO:0003700">
    <property type="term" value="F:DNA-binding transcription factor activity"/>
    <property type="evidence" value="ECO:0007669"/>
    <property type="project" value="InterPro"/>
</dbReference>
<dbReference type="SUPFAM" id="SSF46689">
    <property type="entry name" value="Homeodomain-like"/>
    <property type="match status" value="1"/>
</dbReference>
<sequence length="610" mass="71833">MNYYRLITYLTFLFFVHQYTFVEGVNFVVKNLPLHHPQEEPLFLVGSFNSWNPSDHKYQFTRNEDGHLMVSVPDQLKAFEYKITRGDWSKVESTQDGKPKANRVFITENELDTVFISILGWEDLAGQTTIILHDLPSSTPYESKFFLSGNFNDWAPSNSKYQFKKDENGLYRFTLPSSVADFEFKVTRGSWSTIECLSNGRYRPNRVYHHSSKGPEQLIVVVDDWEDVFKGQFWDLTQLTQFLLFHLFLLTLYILWMNHGHHQLKLTLMILSSGLLTITLYWTSNYLPIKNYFGSIHLFHYLMIPLVFLVIANVQDIVYRSYQPKKYTTVYVILAIGFVISLGAYLLKEESLLIIFLERKYEGMNLLVKLIFFFSTFLSWYLTKRQFKSYSTEVLQGSIVKQVNKAFDYYQKVSLIIILFFFIGCLIQVYLAFSFQNNFELQDLSDEVIWYAMFMYLIFISAWVFKYHGLLKPIDQKSTYRKDEMSSTNKEIEEFIENMTQLFDRDKLYTKHELTLNDVANVLGIPSHKLTKLIHQAYKRNFSELVNDYRVHAFTKRVLIGDAEKTTLLSIAYDVGFQSKSTFNRAFKKSTGLTPKEYMKKSEMKKIFDD</sequence>
<keyword evidence="4" id="KW-0472">Membrane</keyword>
<dbReference type="PRINTS" id="PR00032">
    <property type="entry name" value="HTHARAC"/>
</dbReference>
<dbReference type="SMART" id="SM00342">
    <property type="entry name" value="HTH_ARAC"/>
    <property type="match status" value="1"/>
</dbReference>
<dbReference type="Pfam" id="PF12833">
    <property type="entry name" value="HTH_18"/>
    <property type="match status" value="1"/>
</dbReference>
<keyword evidence="1" id="KW-0805">Transcription regulation</keyword>
<dbReference type="Gene3D" id="1.10.10.60">
    <property type="entry name" value="Homeodomain-like"/>
    <property type="match status" value="1"/>
</dbReference>
<feature type="domain" description="HTH araC/xylS-type" evidence="5">
    <location>
        <begin position="497"/>
        <end position="601"/>
    </location>
</feature>
<protein>
    <recommendedName>
        <fullName evidence="5">HTH araC/xylS-type domain-containing protein</fullName>
    </recommendedName>
</protein>
<dbReference type="OrthoDB" id="5492415at2"/>
<dbReference type="InterPro" id="IPR009057">
    <property type="entry name" value="Homeodomain-like_sf"/>
</dbReference>
<dbReference type="InterPro" id="IPR018060">
    <property type="entry name" value="HTH_AraC"/>
</dbReference>
<accession>A0A1S1Z294</accession>
<feature type="transmembrane region" description="Helical" evidence="4">
    <location>
        <begin position="366"/>
        <end position="383"/>
    </location>
</feature>
<comment type="caution">
    <text evidence="6">The sequence shown here is derived from an EMBL/GenBank/DDBJ whole genome shotgun (WGS) entry which is preliminary data.</text>
</comment>
<dbReference type="AlphaFoldDB" id="A0A1S1Z294"/>
<evidence type="ECO:0000313" key="7">
    <source>
        <dbReference type="Proteomes" id="UP000179797"/>
    </source>
</evidence>
<feature type="transmembrane region" description="Helical" evidence="4">
    <location>
        <begin position="413"/>
        <end position="433"/>
    </location>
</feature>
<feature type="transmembrane region" description="Helical" evidence="4">
    <location>
        <begin position="327"/>
        <end position="346"/>
    </location>
</feature>
<dbReference type="PROSITE" id="PS01124">
    <property type="entry name" value="HTH_ARAC_FAMILY_2"/>
    <property type="match status" value="1"/>
</dbReference>
<proteinExistence type="predicted"/>
<evidence type="ECO:0000259" key="5">
    <source>
        <dbReference type="PROSITE" id="PS01124"/>
    </source>
</evidence>
<keyword evidence="3" id="KW-0804">Transcription</keyword>
<evidence type="ECO:0000256" key="4">
    <source>
        <dbReference type="SAM" id="Phobius"/>
    </source>
</evidence>
<dbReference type="Gene3D" id="2.60.40.10">
    <property type="entry name" value="Immunoglobulins"/>
    <property type="match status" value="2"/>
</dbReference>
<feature type="transmembrane region" description="Helical" evidence="4">
    <location>
        <begin position="448"/>
        <end position="465"/>
    </location>
</feature>